<dbReference type="OrthoDB" id="9785847at2"/>
<keyword evidence="2" id="KW-0378">Hydrolase</keyword>
<dbReference type="PANTHER" id="PTHR43798">
    <property type="entry name" value="MONOACYLGLYCEROL LIPASE"/>
    <property type="match status" value="1"/>
</dbReference>
<organism evidence="2 3">
    <name type="scientific">Kitasatospora griseola</name>
    <name type="common">Streptomyces griseolosporeus</name>
    <dbReference type="NCBI Taxonomy" id="2064"/>
    <lineage>
        <taxon>Bacteria</taxon>
        <taxon>Bacillati</taxon>
        <taxon>Actinomycetota</taxon>
        <taxon>Actinomycetes</taxon>
        <taxon>Kitasatosporales</taxon>
        <taxon>Streptomycetaceae</taxon>
        <taxon>Kitasatospora</taxon>
    </lineage>
</organism>
<name>A0A0D0PMD6_KITGR</name>
<proteinExistence type="predicted"/>
<dbReference type="PATRIC" id="fig|2064.6.peg.7275"/>
<dbReference type="PRINTS" id="PR00412">
    <property type="entry name" value="EPOXHYDRLASE"/>
</dbReference>
<reference evidence="2 3" key="1">
    <citation type="submission" date="2015-02" db="EMBL/GenBank/DDBJ databases">
        <title>Draft genome sequence of Kitasatospora griseola MF730-N6, a bafilomycin, terpentecin and satosporin producer.</title>
        <authorList>
            <person name="Arens J.C."/>
            <person name="Haltli B."/>
            <person name="Kerr R.G."/>
        </authorList>
    </citation>
    <scope>NUCLEOTIDE SEQUENCE [LARGE SCALE GENOMIC DNA]</scope>
    <source>
        <strain evidence="2 3">MF730-N6</strain>
    </source>
</reference>
<feature type="domain" description="AB hydrolase-1" evidence="1">
    <location>
        <begin position="18"/>
        <end position="254"/>
    </location>
</feature>
<dbReference type="EMBL" id="JXZB01000004">
    <property type="protein sequence ID" value="KIQ63679.1"/>
    <property type="molecule type" value="Genomic_DNA"/>
</dbReference>
<dbReference type="STRING" id="2064.TR51_34430"/>
<protein>
    <submittedName>
        <fullName evidence="2">Alpha/beta hydrolase</fullName>
    </submittedName>
</protein>
<dbReference type="GO" id="GO:0016787">
    <property type="term" value="F:hydrolase activity"/>
    <property type="evidence" value="ECO:0007669"/>
    <property type="project" value="UniProtKB-KW"/>
</dbReference>
<gene>
    <name evidence="2" type="ORF">TR51_34430</name>
</gene>
<comment type="caution">
    <text evidence="2">The sequence shown here is derived from an EMBL/GenBank/DDBJ whole genome shotgun (WGS) entry which is preliminary data.</text>
</comment>
<sequence length="267" mass="27979">MTSPSAPVVRENGTGTPLVLLHAFPLSARMWEGQLERVPGPAGDDARVVAPDLRGFGAAPLGEELPSLDTAADDLAHLLDELGIEQAVLGGLSMGGYVAMAFARRHPERLAGLVLADTRATPDTDAARANRERIAAAVLERGGVDLLIEENTAENLLAPGTDPELVDAVRRMIAEADPAAVAWAQRAMAARPDSLEALAALEVPAAVIVGELDTVTPFGEARMMADALQDAELTVIPAVGHLSSLEAPETFNAAVRAFLKRLKQHGS</sequence>
<dbReference type="InterPro" id="IPR000073">
    <property type="entry name" value="AB_hydrolase_1"/>
</dbReference>
<evidence type="ECO:0000313" key="3">
    <source>
        <dbReference type="Proteomes" id="UP000032066"/>
    </source>
</evidence>
<dbReference type="PANTHER" id="PTHR43798:SF29">
    <property type="entry name" value="AB HYDROLASE-1 DOMAIN-CONTAINING PROTEIN"/>
    <property type="match status" value="1"/>
</dbReference>
<keyword evidence="3" id="KW-1185">Reference proteome</keyword>
<dbReference type="RefSeq" id="WP_043916052.1">
    <property type="nucleotide sequence ID" value="NZ_JXZB01000004.1"/>
</dbReference>
<dbReference type="PRINTS" id="PR00111">
    <property type="entry name" value="ABHYDROLASE"/>
</dbReference>
<dbReference type="InterPro" id="IPR029058">
    <property type="entry name" value="AB_hydrolase_fold"/>
</dbReference>
<evidence type="ECO:0000259" key="1">
    <source>
        <dbReference type="Pfam" id="PF12697"/>
    </source>
</evidence>
<dbReference type="InterPro" id="IPR000639">
    <property type="entry name" value="Epox_hydrolase-like"/>
</dbReference>
<dbReference type="SUPFAM" id="SSF53474">
    <property type="entry name" value="alpha/beta-Hydrolases"/>
    <property type="match status" value="1"/>
</dbReference>
<dbReference type="Proteomes" id="UP000032066">
    <property type="component" value="Unassembled WGS sequence"/>
</dbReference>
<dbReference type="Gene3D" id="3.40.50.1820">
    <property type="entry name" value="alpha/beta hydrolase"/>
    <property type="match status" value="1"/>
</dbReference>
<evidence type="ECO:0000313" key="2">
    <source>
        <dbReference type="EMBL" id="KIQ63679.1"/>
    </source>
</evidence>
<dbReference type="AlphaFoldDB" id="A0A0D0PMD6"/>
<dbReference type="Pfam" id="PF12697">
    <property type="entry name" value="Abhydrolase_6"/>
    <property type="match status" value="1"/>
</dbReference>
<accession>A0A0D0PMD6</accession>
<dbReference type="InterPro" id="IPR050266">
    <property type="entry name" value="AB_hydrolase_sf"/>
</dbReference>